<evidence type="ECO:0000313" key="3">
    <source>
        <dbReference type="EMBL" id="KAJ3039211.1"/>
    </source>
</evidence>
<dbReference type="AlphaFoldDB" id="A0AAD5S4W1"/>
<proteinExistence type="predicted"/>
<dbReference type="InterPro" id="IPR027012">
    <property type="entry name" value="Enkurin_dom"/>
</dbReference>
<sequence length="68" mass="7691">MALSKELNAELTGLRSEKSKLESEMSRIPASGGLGKVRRRKEELESQLDDIDRKLGAVRKRMKDLGMF</sequence>
<organism evidence="3 4">
    <name type="scientific">Rhizophlyctis rosea</name>
    <dbReference type="NCBI Taxonomy" id="64517"/>
    <lineage>
        <taxon>Eukaryota</taxon>
        <taxon>Fungi</taxon>
        <taxon>Fungi incertae sedis</taxon>
        <taxon>Chytridiomycota</taxon>
        <taxon>Chytridiomycota incertae sedis</taxon>
        <taxon>Chytridiomycetes</taxon>
        <taxon>Rhizophlyctidales</taxon>
        <taxon>Rhizophlyctidaceae</taxon>
        <taxon>Rhizophlyctis</taxon>
    </lineage>
</organism>
<evidence type="ECO:0000313" key="4">
    <source>
        <dbReference type="Proteomes" id="UP001212841"/>
    </source>
</evidence>
<name>A0AAD5S4W1_9FUNG</name>
<dbReference type="Pfam" id="PF13864">
    <property type="entry name" value="Enkurin"/>
    <property type="match status" value="1"/>
</dbReference>
<dbReference type="EMBL" id="JADGJD010001657">
    <property type="protein sequence ID" value="KAJ3039211.1"/>
    <property type="molecule type" value="Genomic_DNA"/>
</dbReference>
<feature type="compositionally biased region" description="Basic and acidic residues" evidence="1">
    <location>
        <begin position="15"/>
        <end position="25"/>
    </location>
</feature>
<accession>A0AAD5S4W1</accession>
<feature type="domain" description="Enkurin" evidence="2">
    <location>
        <begin position="5"/>
        <end position="58"/>
    </location>
</feature>
<keyword evidence="4" id="KW-1185">Reference proteome</keyword>
<reference evidence="3" key="1">
    <citation type="submission" date="2020-05" db="EMBL/GenBank/DDBJ databases">
        <title>Phylogenomic resolution of chytrid fungi.</title>
        <authorList>
            <person name="Stajich J.E."/>
            <person name="Amses K."/>
            <person name="Simmons R."/>
            <person name="Seto K."/>
            <person name="Myers J."/>
            <person name="Bonds A."/>
            <person name="Quandt C.A."/>
            <person name="Barry K."/>
            <person name="Liu P."/>
            <person name="Grigoriev I."/>
            <person name="Longcore J.E."/>
            <person name="James T.Y."/>
        </authorList>
    </citation>
    <scope>NUCLEOTIDE SEQUENCE</scope>
    <source>
        <strain evidence="3">JEL0318</strain>
    </source>
</reference>
<gene>
    <name evidence="3" type="ORF">HK097_002898</name>
</gene>
<feature type="region of interest" description="Disordered" evidence="1">
    <location>
        <begin position="1"/>
        <end position="39"/>
    </location>
</feature>
<evidence type="ECO:0000259" key="2">
    <source>
        <dbReference type="Pfam" id="PF13864"/>
    </source>
</evidence>
<comment type="caution">
    <text evidence="3">The sequence shown here is derived from an EMBL/GenBank/DDBJ whole genome shotgun (WGS) entry which is preliminary data.</text>
</comment>
<dbReference type="Proteomes" id="UP001212841">
    <property type="component" value="Unassembled WGS sequence"/>
</dbReference>
<protein>
    <recommendedName>
        <fullName evidence="2">Enkurin domain-containing protein</fullName>
    </recommendedName>
</protein>
<evidence type="ECO:0000256" key="1">
    <source>
        <dbReference type="SAM" id="MobiDB-lite"/>
    </source>
</evidence>